<dbReference type="Proteomes" id="UP000095463">
    <property type="component" value="Unassembled WGS sequence"/>
</dbReference>
<evidence type="ECO:0000313" key="1">
    <source>
        <dbReference type="EMBL" id="OEO28437.1"/>
    </source>
</evidence>
<accession>A0A1E5XIM7</accession>
<sequence length="182" mass="19474">MSTELFRIPDASIRLDSMPSSGRDLALVVDAADRLAVAEQLGITAVEKLEVKLHAVRFKGGIRVTGRLVATTVQPSVVSLEPVVQEIAEPIERVFLPGGEKAYAGPADAEIFVDLDGEDVPDHFEGNEADLSALIVETLALALDPYPRQLGETLGALRDDGDTESDLPFAGLKILKTPEDKS</sequence>
<dbReference type="InterPro" id="IPR003772">
    <property type="entry name" value="YceD"/>
</dbReference>
<evidence type="ECO:0008006" key="3">
    <source>
        <dbReference type="Google" id="ProtNLM"/>
    </source>
</evidence>
<dbReference type="AlphaFoldDB" id="A0A1E5XIM7"/>
<proteinExistence type="predicted"/>
<gene>
    <name evidence="1" type="ORF">VW23_004780</name>
</gene>
<keyword evidence="2" id="KW-1185">Reference proteome</keyword>
<dbReference type="Pfam" id="PF02620">
    <property type="entry name" value="YceD"/>
    <property type="match status" value="1"/>
</dbReference>
<name>A0A1E5XIM7_9HYPH</name>
<dbReference type="RefSeq" id="WP_069912244.1">
    <property type="nucleotide sequence ID" value="NZ_LAJE02000377.1"/>
</dbReference>
<reference evidence="1 2" key="1">
    <citation type="journal article" date="2015" name="Genome Announc.">
        <title>Genome Assemblies of Three Soil-Associated Devosia species: D. insulae, D. limi, and D. soli.</title>
        <authorList>
            <person name="Hassan Y.I."/>
            <person name="Lepp D."/>
            <person name="Zhou T."/>
        </authorList>
    </citation>
    <scope>NUCLEOTIDE SEQUENCE [LARGE SCALE GENOMIC DNA]</scope>
    <source>
        <strain evidence="1 2">DS-56</strain>
    </source>
</reference>
<comment type="caution">
    <text evidence="1">The sequence shown here is derived from an EMBL/GenBank/DDBJ whole genome shotgun (WGS) entry which is preliminary data.</text>
</comment>
<dbReference type="OrthoDB" id="8443793at2"/>
<dbReference type="EMBL" id="LAJE02000377">
    <property type="protein sequence ID" value="OEO28437.1"/>
    <property type="molecule type" value="Genomic_DNA"/>
</dbReference>
<organism evidence="1 2">
    <name type="scientific">Devosia insulae DS-56</name>
    <dbReference type="NCBI Taxonomy" id="1116389"/>
    <lineage>
        <taxon>Bacteria</taxon>
        <taxon>Pseudomonadati</taxon>
        <taxon>Pseudomonadota</taxon>
        <taxon>Alphaproteobacteria</taxon>
        <taxon>Hyphomicrobiales</taxon>
        <taxon>Devosiaceae</taxon>
        <taxon>Devosia</taxon>
    </lineage>
</organism>
<protein>
    <recommendedName>
        <fullName evidence="3">DUF177 domain-containing protein</fullName>
    </recommendedName>
</protein>
<evidence type="ECO:0000313" key="2">
    <source>
        <dbReference type="Proteomes" id="UP000095463"/>
    </source>
</evidence>